<dbReference type="InterPro" id="IPR001882">
    <property type="entry name" value="Biotin_BS"/>
</dbReference>
<dbReference type="InterPro" id="IPR011053">
    <property type="entry name" value="Single_hybrid_motif"/>
</dbReference>
<evidence type="ECO:0000256" key="7">
    <source>
        <dbReference type="RuleBase" id="RU364072"/>
    </source>
</evidence>
<keyword evidence="3 7" id="KW-0276">Fatty acid metabolism</keyword>
<keyword evidence="11" id="KW-1185">Reference proteome</keyword>
<dbReference type="GO" id="GO:0003989">
    <property type="term" value="F:acetyl-CoA carboxylase activity"/>
    <property type="evidence" value="ECO:0007669"/>
    <property type="project" value="InterPro"/>
</dbReference>
<evidence type="ECO:0000256" key="1">
    <source>
        <dbReference type="ARBA" id="ARBA00005194"/>
    </source>
</evidence>
<feature type="region of interest" description="Disordered" evidence="8">
    <location>
        <begin position="58"/>
        <end position="85"/>
    </location>
</feature>
<dbReference type="Gene3D" id="2.40.50.100">
    <property type="match status" value="1"/>
</dbReference>
<keyword evidence="6 7" id="KW-0092">Biotin</keyword>
<sequence>MTEIIESYVAVGPLAEALDDVRRSAQQLLAEVTTPPKALRIRAGDVCLELEWTGPTDVYGVQDSSDAAPRPARRTADPACDSPPAGGGHVHFCSPTVGTFYRSPQPGAVPFVAEGDQVRRGQQIGIVEAMKLMIPLEAEFDGQLARVLVEDNTPVEFGARLFAFVPEPAG</sequence>
<evidence type="ECO:0000313" key="10">
    <source>
        <dbReference type="EMBL" id="MBG6134363.1"/>
    </source>
</evidence>
<keyword evidence="5 7" id="KW-0275">Fatty acid biosynthesis</keyword>
<evidence type="ECO:0000256" key="4">
    <source>
        <dbReference type="ARBA" id="ARBA00023098"/>
    </source>
</evidence>
<gene>
    <name evidence="10" type="ORF">IW245_000557</name>
</gene>
<evidence type="ECO:0000256" key="8">
    <source>
        <dbReference type="SAM" id="MobiDB-lite"/>
    </source>
</evidence>
<dbReference type="PROSITE" id="PS50968">
    <property type="entry name" value="BIOTINYL_LIPOYL"/>
    <property type="match status" value="1"/>
</dbReference>
<evidence type="ECO:0000256" key="3">
    <source>
        <dbReference type="ARBA" id="ARBA00022832"/>
    </source>
</evidence>
<dbReference type="EMBL" id="JADOUF010000001">
    <property type="protein sequence ID" value="MBG6134363.1"/>
    <property type="molecule type" value="Genomic_DNA"/>
</dbReference>
<proteinExistence type="predicted"/>
<dbReference type="GO" id="GO:0006633">
    <property type="term" value="P:fatty acid biosynthetic process"/>
    <property type="evidence" value="ECO:0007669"/>
    <property type="project" value="UniProtKB-UniPathway"/>
</dbReference>
<comment type="caution">
    <text evidence="10">The sequence shown here is derived from an EMBL/GenBank/DDBJ whole genome shotgun (WGS) entry which is preliminary data.</text>
</comment>
<evidence type="ECO:0000256" key="2">
    <source>
        <dbReference type="ARBA" id="ARBA00022516"/>
    </source>
</evidence>
<dbReference type="InterPro" id="IPR001249">
    <property type="entry name" value="AcCoA_biotinCC"/>
</dbReference>
<evidence type="ECO:0000313" key="11">
    <source>
        <dbReference type="Proteomes" id="UP000622552"/>
    </source>
</evidence>
<comment type="pathway">
    <text evidence="1 7">Lipid metabolism; fatty acid biosynthesis.</text>
</comment>
<evidence type="ECO:0000256" key="5">
    <source>
        <dbReference type="ARBA" id="ARBA00023160"/>
    </source>
</evidence>
<dbReference type="CDD" id="cd06850">
    <property type="entry name" value="biotinyl_domain"/>
    <property type="match status" value="1"/>
</dbReference>
<dbReference type="UniPathway" id="UPA00094"/>
<dbReference type="InterPro" id="IPR000089">
    <property type="entry name" value="Biotin_lipoyl"/>
</dbReference>
<dbReference type="PRINTS" id="PR01071">
    <property type="entry name" value="ACOABIOTINCC"/>
</dbReference>
<evidence type="ECO:0000259" key="9">
    <source>
        <dbReference type="PROSITE" id="PS50968"/>
    </source>
</evidence>
<dbReference type="PROSITE" id="PS00188">
    <property type="entry name" value="BIOTIN"/>
    <property type="match status" value="1"/>
</dbReference>
<feature type="domain" description="Lipoyl-binding" evidence="9">
    <location>
        <begin position="89"/>
        <end position="165"/>
    </location>
</feature>
<protein>
    <recommendedName>
        <fullName evidence="7">Biotin carboxyl carrier protein of acetyl-CoA carboxylase</fullName>
    </recommendedName>
</protein>
<dbReference type="GO" id="GO:0009317">
    <property type="term" value="C:acetyl-CoA carboxylase complex"/>
    <property type="evidence" value="ECO:0007669"/>
    <property type="project" value="InterPro"/>
</dbReference>
<dbReference type="SUPFAM" id="SSF51230">
    <property type="entry name" value="Single hybrid motif"/>
    <property type="match status" value="1"/>
</dbReference>
<dbReference type="RefSeq" id="WP_197001609.1">
    <property type="nucleotide sequence ID" value="NZ_BONS01000033.1"/>
</dbReference>
<comment type="function">
    <text evidence="7">This protein is a component of the acetyl coenzyme A carboxylase complex; first, biotin carboxylase catalyzes the carboxylation of the carrier protein and then the transcarboxylase transfers the carboxyl group to form malonyl-CoA.</text>
</comment>
<organism evidence="10 11">
    <name type="scientific">Longispora fulva</name>
    <dbReference type="NCBI Taxonomy" id="619741"/>
    <lineage>
        <taxon>Bacteria</taxon>
        <taxon>Bacillati</taxon>
        <taxon>Actinomycetota</taxon>
        <taxon>Actinomycetes</taxon>
        <taxon>Micromonosporales</taxon>
        <taxon>Micromonosporaceae</taxon>
        <taxon>Longispora</taxon>
    </lineage>
</organism>
<reference evidence="10" key="1">
    <citation type="submission" date="2020-11" db="EMBL/GenBank/DDBJ databases">
        <title>Sequencing the genomes of 1000 actinobacteria strains.</title>
        <authorList>
            <person name="Klenk H.-P."/>
        </authorList>
    </citation>
    <scope>NUCLEOTIDE SEQUENCE</scope>
    <source>
        <strain evidence="10">DSM 45356</strain>
    </source>
</reference>
<keyword evidence="2 7" id="KW-0444">Lipid biosynthesis</keyword>
<name>A0A8J7GEM0_9ACTN</name>
<dbReference type="Proteomes" id="UP000622552">
    <property type="component" value="Unassembled WGS sequence"/>
</dbReference>
<evidence type="ECO:0000256" key="6">
    <source>
        <dbReference type="ARBA" id="ARBA00023267"/>
    </source>
</evidence>
<dbReference type="Pfam" id="PF00364">
    <property type="entry name" value="Biotin_lipoyl"/>
    <property type="match status" value="1"/>
</dbReference>
<accession>A0A8J7GEM0</accession>
<dbReference type="AlphaFoldDB" id="A0A8J7GEM0"/>
<keyword evidence="4 7" id="KW-0443">Lipid metabolism</keyword>